<keyword evidence="4" id="KW-0238">DNA-binding</keyword>
<proteinExistence type="predicted"/>
<keyword evidence="2" id="KW-0862">Zinc</keyword>
<evidence type="ECO:0000256" key="4">
    <source>
        <dbReference type="ARBA" id="ARBA00023125"/>
    </source>
</evidence>
<evidence type="ECO:0000313" key="8">
    <source>
        <dbReference type="Proteomes" id="UP000191612"/>
    </source>
</evidence>
<dbReference type="EMBL" id="MDYO01000057">
    <property type="protein sequence ID" value="OQD91228.1"/>
    <property type="molecule type" value="Genomic_DNA"/>
</dbReference>
<organism evidence="7 8">
    <name type="scientific">Penicillium solitum</name>
    <dbReference type="NCBI Taxonomy" id="60172"/>
    <lineage>
        <taxon>Eukaryota</taxon>
        <taxon>Fungi</taxon>
        <taxon>Dikarya</taxon>
        <taxon>Ascomycota</taxon>
        <taxon>Pezizomycotina</taxon>
        <taxon>Eurotiomycetes</taxon>
        <taxon>Eurotiomycetidae</taxon>
        <taxon>Eurotiales</taxon>
        <taxon>Aspergillaceae</taxon>
        <taxon>Penicillium</taxon>
    </lineage>
</organism>
<dbReference type="PANTHER" id="PTHR36206:SF12">
    <property type="entry name" value="ASPERCRYPTIN BIOSYNTHESIS CLUSTER-SPECIFIC TRANSCRIPTION REGULATOR ATNN-RELATED"/>
    <property type="match status" value="1"/>
</dbReference>
<keyword evidence="5" id="KW-0804">Transcription</keyword>
<dbReference type="Proteomes" id="UP000191612">
    <property type="component" value="Unassembled WGS sequence"/>
</dbReference>
<dbReference type="STRING" id="60172.A0A1V6QPV9"/>
<protein>
    <recommendedName>
        <fullName evidence="9">Zn(2)-C6 fungal-type domain-containing protein</fullName>
    </recommendedName>
</protein>
<comment type="caution">
    <text evidence="7">The sequence shown here is derived from an EMBL/GenBank/DDBJ whole genome shotgun (WGS) entry which is preliminary data.</text>
</comment>
<reference evidence="8" key="1">
    <citation type="journal article" date="2017" name="Nat. Microbiol.">
        <title>Global analysis of biosynthetic gene clusters reveals vast potential of secondary metabolite production in Penicillium species.</title>
        <authorList>
            <person name="Nielsen J.C."/>
            <person name="Grijseels S."/>
            <person name="Prigent S."/>
            <person name="Ji B."/>
            <person name="Dainat J."/>
            <person name="Nielsen K.F."/>
            <person name="Frisvad J.C."/>
            <person name="Workman M."/>
            <person name="Nielsen J."/>
        </authorList>
    </citation>
    <scope>NUCLEOTIDE SEQUENCE [LARGE SCALE GENOMIC DNA]</scope>
    <source>
        <strain evidence="8">IBT 29525</strain>
    </source>
</reference>
<keyword evidence="3" id="KW-0805">Transcription regulation</keyword>
<sequence>MFALKFTPSKPKKRPTERSAIIVAPPTAYKADGTQPRVTNTKVKRAYHTKGRTECNTCRTQNCDEVRLECKQCVSAGRKCDSYATAPVFGPHKPQNLLVRALQIVANPISPLPSTNPKELRSFRFFVDVTAPSLGGVFDSTFWKTEIPRACHLDSAIWHAIISLASAHESSISTVPVGTSTTPDNLHTLLHYNLAVKDLLKSYSPEGWWRVLTLCILFTSICCLENKYPEAQMHFKSGYQMICEIDKPDHCPNGSLLNKGAPKWNRLPGRVPIPISVASLRSMLEAFELQDRKLDAAKDQ</sequence>
<evidence type="ECO:0000256" key="2">
    <source>
        <dbReference type="ARBA" id="ARBA00022833"/>
    </source>
</evidence>
<keyword evidence="8" id="KW-1185">Reference proteome</keyword>
<accession>A0A1V6QPV9</accession>
<name>A0A1V6QPV9_9EURO</name>
<keyword evidence="1" id="KW-0479">Metal-binding</keyword>
<evidence type="ECO:0008006" key="9">
    <source>
        <dbReference type="Google" id="ProtNLM"/>
    </source>
</evidence>
<dbReference type="InterPro" id="IPR052360">
    <property type="entry name" value="Transcr_Regulatory_Proteins"/>
</dbReference>
<evidence type="ECO:0000313" key="7">
    <source>
        <dbReference type="EMBL" id="OQD91228.1"/>
    </source>
</evidence>
<dbReference type="GO" id="GO:0046872">
    <property type="term" value="F:metal ion binding"/>
    <property type="evidence" value="ECO:0007669"/>
    <property type="project" value="UniProtKB-KW"/>
</dbReference>
<gene>
    <name evidence="7" type="ORF">PENSOL_c057G09775</name>
</gene>
<dbReference type="PANTHER" id="PTHR36206">
    <property type="entry name" value="ASPERCRYPTIN BIOSYNTHESIS CLUSTER-SPECIFIC TRANSCRIPTION REGULATOR ATNN-RELATED"/>
    <property type="match status" value="1"/>
</dbReference>
<evidence type="ECO:0000256" key="5">
    <source>
        <dbReference type="ARBA" id="ARBA00023163"/>
    </source>
</evidence>
<evidence type="ECO:0000256" key="1">
    <source>
        <dbReference type="ARBA" id="ARBA00022723"/>
    </source>
</evidence>
<dbReference type="AlphaFoldDB" id="A0A1V6QPV9"/>
<keyword evidence="6" id="KW-0539">Nucleus</keyword>
<dbReference type="GO" id="GO:0003677">
    <property type="term" value="F:DNA binding"/>
    <property type="evidence" value="ECO:0007669"/>
    <property type="project" value="UniProtKB-KW"/>
</dbReference>
<evidence type="ECO:0000256" key="3">
    <source>
        <dbReference type="ARBA" id="ARBA00023015"/>
    </source>
</evidence>
<evidence type="ECO:0000256" key="6">
    <source>
        <dbReference type="ARBA" id="ARBA00023242"/>
    </source>
</evidence>